<dbReference type="CDD" id="cd00093">
    <property type="entry name" value="HTH_XRE"/>
    <property type="match status" value="6"/>
</dbReference>
<keyword evidence="1" id="KW-0238">DNA-binding</keyword>
<feature type="domain" description="HTH cro/C1-type" evidence="3">
    <location>
        <begin position="1107"/>
        <end position="1152"/>
    </location>
</feature>
<feature type="domain" description="HTH cro/C1-type" evidence="3">
    <location>
        <begin position="830"/>
        <end position="872"/>
    </location>
</feature>
<reference evidence="4" key="1">
    <citation type="journal article" date="2014" name="Int. J. Syst. Evol. Microbiol.">
        <title>Complete genome sequence of Corynebacterium casei LMG S-19264T (=DSM 44701T), isolated from a smear-ripened cheese.</title>
        <authorList>
            <consortium name="US DOE Joint Genome Institute (JGI-PGF)"/>
            <person name="Walter F."/>
            <person name="Albersmeier A."/>
            <person name="Kalinowski J."/>
            <person name="Ruckert C."/>
        </authorList>
    </citation>
    <scope>NUCLEOTIDE SEQUENCE</scope>
    <source>
        <strain evidence="4">CGMCC 4.3508</strain>
    </source>
</reference>
<dbReference type="InterPro" id="IPR010982">
    <property type="entry name" value="Lambda_DNA-bd_dom_sf"/>
</dbReference>
<sequence>MSQSLCRYRSVVRVDGRFEVSWLVALPEGFPLAVCEPVMGPYPRGNPEGLRAGGDAWAGAARKCRAEADRLDRVALSVPGCFTGAAGDGAQRVLAESAARKRDLTAYCEGKAAECYETANVIELGQVTWIVMGSALVVELLATLAMPAGGVAAAAGVRVAARKGWQLVWVRLIESVIAVCARLSASRALLIGQGIVVGGVFGGGVSWGAQVWQQQRGDREVIDWETVVVSGAGGAAGGLGAGVLYSRPVAGLLGRLHGSGTRRGNVAGLLVAGGAAGVAGGVTGTLGGAVAASVYAGGFTMPEGAEFYLGALNGALEGLLSGGVHTVGNSAPVPTSPAGPLGRSGRPRPGLGDLEALVRTMTEAGPASVPAAGHPMPTAPSVDTDGTAPLVRVVGDDNTSAATPFPAVSNSTATVAAISFPLSSSDRTNTGVPRTVADPAITVGDAGAGTSTTTRLDALPGQNTRVSLVGHPEIATRYPVAPGEASVTTALPASTGPSTPPPAVDADPTTSAHTTGGTAPSADSAGIPVDAYISDPPAHSPVSAGAAGADGRAGRQTNTPWTSIAEYSTSPEPPSVHDNSSTRHPQTRSPGSGNPAPVPAYSASATRGPSLPAAATPIGRPMMTGRGVTAITTPPTSATPWRTPRSGVGVVPPSGIGNSADGDHMIPTPVRPTTTTTGLEPGTRVTAGPEPGADGGAGAGNRGSDYGGIDGGNNNGDNKNNENDNGDNNNETTFGDWFRALRKSHNMTQLEFAERLGVAMSSISRWESDKNKPLLEQLRTLIDKGLVPESTLQSTYRKFYSDPGKFPDGLPPLVPQVHDPTVYPTLGAWLADIRQSNTMYQTELAELLGVDESSIYSWETGRHRPPLEYLRRFLDRDVVDNEALEAAYQHFYRDPGNFPEGLPLLVPRLDEPRRYPSMGSWLADIRRYRGMSQTEFGELLGANQIQSGRWETGSAKPSLEQLRILIDEGLVPESVLQSVYQKYYIDPADFPGGIPPLMRQVDNPAVYPSFGAWLADVRRQNSMKPPELAELLGLTRASILNWESGVYKPPMEQLRKLLDEGLVSESALRSAYEHFYIDPAEFPDGPPPLLPFRIHDPAVYPYFGAWLADIRRHSKMTRSEFAELLGLTRASILNWESGVYKPPLVQLRKLLDEGLVSESALRSAYEHFYIDPADLPGGLPPLVVQIDNPAVYPSLGAWLADIRKQQNMYQTEFAELVGFGKDSIQEWETDQRYPVLRNLRTIRDATGTSADALRAAIEHFYRDRSAHRDPPDIEEKFWELIATAPDSVDERRLQLEIVEHYPYTGYSGESRTLKEFVDRSIPRRTDAGRRDDVAQRVYLGIWRAVATHNPMLGSFDRHASATARGRVLASYFEDRYPDLDSPTLHDVVKVKGYLDRQLEIPGGGTPGVPEIAAELRMKPDRAREALRILQQKPGIAVNAAPREGSRGFQLADPTDDMADATLRLTVREALTAEFDGSDLVSAEEVVMRHFTYGWPLAEAIADLDLEPAAAQDIIDRARPALRAALSEPGETR</sequence>
<dbReference type="PANTHER" id="PTHR46558">
    <property type="entry name" value="TRACRIPTIONAL REGULATORY PROTEIN-RELATED-RELATED"/>
    <property type="match status" value="1"/>
</dbReference>
<feature type="compositionally biased region" description="Low complexity" evidence="2">
    <location>
        <begin position="488"/>
        <end position="497"/>
    </location>
</feature>
<dbReference type="Gene3D" id="1.10.260.40">
    <property type="entry name" value="lambda repressor-like DNA-binding domains"/>
    <property type="match status" value="6"/>
</dbReference>
<evidence type="ECO:0000259" key="3">
    <source>
        <dbReference type="PROSITE" id="PS50943"/>
    </source>
</evidence>
<feature type="domain" description="HTH cro/C1-type" evidence="3">
    <location>
        <begin position="922"/>
        <end position="965"/>
    </location>
</feature>
<feature type="region of interest" description="Disordered" evidence="2">
    <location>
        <begin position="657"/>
        <end position="731"/>
    </location>
</feature>
<comment type="caution">
    <text evidence="4">The sequence shown here is derived from an EMBL/GenBank/DDBJ whole genome shotgun (WGS) entry which is preliminary data.</text>
</comment>
<dbReference type="InterPro" id="IPR057746">
    <property type="entry name" value="CpnT-like_N"/>
</dbReference>
<feature type="domain" description="HTH cro/C1-type" evidence="3">
    <location>
        <begin position="738"/>
        <end position="781"/>
    </location>
</feature>
<feature type="region of interest" description="Disordered" evidence="2">
    <location>
        <begin position="477"/>
        <end position="622"/>
    </location>
</feature>
<name>A0A917RIY1_9NOCA</name>
<dbReference type="Pfam" id="PF13560">
    <property type="entry name" value="HTH_31"/>
    <property type="match status" value="1"/>
</dbReference>
<evidence type="ECO:0000256" key="1">
    <source>
        <dbReference type="ARBA" id="ARBA00023125"/>
    </source>
</evidence>
<dbReference type="PROSITE" id="PS50943">
    <property type="entry name" value="HTH_CROC1"/>
    <property type="match status" value="6"/>
</dbReference>
<organism evidence="4 5">
    <name type="scientific">Nocardia jinanensis</name>
    <dbReference type="NCBI Taxonomy" id="382504"/>
    <lineage>
        <taxon>Bacteria</taxon>
        <taxon>Bacillati</taxon>
        <taxon>Actinomycetota</taxon>
        <taxon>Actinomycetes</taxon>
        <taxon>Mycobacteriales</taxon>
        <taxon>Nocardiaceae</taxon>
        <taxon>Nocardia</taxon>
    </lineage>
</organism>
<protein>
    <recommendedName>
        <fullName evidence="3">HTH cro/C1-type domain-containing protein</fullName>
    </recommendedName>
</protein>
<dbReference type="Pfam" id="PF01381">
    <property type="entry name" value="HTH_3"/>
    <property type="match status" value="3"/>
</dbReference>
<dbReference type="PANTHER" id="PTHR46558:SF11">
    <property type="entry name" value="HTH-TYPE TRANSCRIPTIONAL REGULATOR XRE"/>
    <property type="match status" value="1"/>
</dbReference>
<dbReference type="InterPro" id="IPR001387">
    <property type="entry name" value="Cro/C1-type_HTH"/>
</dbReference>
<keyword evidence="5" id="KW-1185">Reference proteome</keyword>
<dbReference type="SUPFAM" id="SSF47413">
    <property type="entry name" value="lambda repressor-like DNA-binding domains"/>
    <property type="match status" value="6"/>
</dbReference>
<dbReference type="GO" id="GO:0003677">
    <property type="term" value="F:DNA binding"/>
    <property type="evidence" value="ECO:0007669"/>
    <property type="project" value="UniProtKB-KW"/>
</dbReference>
<feature type="domain" description="HTH cro/C1-type" evidence="3">
    <location>
        <begin position="1199"/>
        <end position="1253"/>
    </location>
</feature>
<feature type="domain" description="HTH cro/C1-type" evidence="3">
    <location>
        <begin position="1014"/>
        <end position="1059"/>
    </location>
</feature>
<reference evidence="4" key="2">
    <citation type="submission" date="2020-09" db="EMBL/GenBank/DDBJ databases">
        <authorList>
            <person name="Sun Q."/>
            <person name="Zhou Y."/>
        </authorList>
    </citation>
    <scope>NUCLEOTIDE SEQUENCE</scope>
    <source>
        <strain evidence="4">CGMCC 4.3508</strain>
    </source>
</reference>
<feature type="compositionally biased region" description="Polar residues" evidence="2">
    <location>
        <begin position="577"/>
        <end position="592"/>
    </location>
</feature>
<gene>
    <name evidence="4" type="ORF">GCM10011588_26430</name>
</gene>
<dbReference type="Pfam" id="PF25547">
    <property type="entry name" value="WXG100_2"/>
    <property type="match status" value="1"/>
</dbReference>
<feature type="compositionally biased region" description="Gly residues" evidence="2">
    <location>
        <begin position="693"/>
        <end position="714"/>
    </location>
</feature>
<feature type="compositionally biased region" description="Polar residues" evidence="2">
    <location>
        <begin position="556"/>
        <end position="570"/>
    </location>
</feature>
<dbReference type="Proteomes" id="UP000638263">
    <property type="component" value="Unassembled WGS sequence"/>
</dbReference>
<dbReference type="SMART" id="SM00530">
    <property type="entry name" value="HTH_XRE"/>
    <property type="match status" value="6"/>
</dbReference>
<proteinExistence type="predicted"/>
<evidence type="ECO:0000313" key="5">
    <source>
        <dbReference type="Proteomes" id="UP000638263"/>
    </source>
</evidence>
<dbReference type="EMBL" id="BMMH01000004">
    <property type="protein sequence ID" value="GGL10658.1"/>
    <property type="molecule type" value="Genomic_DNA"/>
</dbReference>
<accession>A0A917RIY1</accession>
<evidence type="ECO:0000256" key="2">
    <source>
        <dbReference type="SAM" id="MobiDB-lite"/>
    </source>
</evidence>
<feature type="compositionally biased region" description="Low complexity" evidence="2">
    <location>
        <begin position="667"/>
        <end position="692"/>
    </location>
</feature>
<evidence type="ECO:0000313" key="4">
    <source>
        <dbReference type="EMBL" id="GGL10658.1"/>
    </source>
</evidence>